<protein>
    <submittedName>
        <fullName evidence="1">Uncharacterized protein</fullName>
    </submittedName>
</protein>
<sequence length="95" mass="10653">MQFQPTALILSASAQRELFDSVRLDTVRLDTARGDTARSDTARWDVARFAAVRRARPATSVTIRDHRVRRALARLLVRTAGAIEPRPNQQFATHG</sequence>
<dbReference type="EMBL" id="CP159218">
    <property type="protein sequence ID" value="XCG63692.1"/>
    <property type="molecule type" value="Genomic_DNA"/>
</dbReference>
<dbReference type="RefSeq" id="WP_353649307.1">
    <property type="nucleotide sequence ID" value="NZ_CP159218.1"/>
</dbReference>
<gene>
    <name evidence="1" type="ORF">ABLG96_21330</name>
</gene>
<accession>A0AAU8DQR3</accession>
<reference evidence="1" key="1">
    <citation type="submission" date="2024-05" db="EMBL/GenBank/DDBJ databases">
        <authorList>
            <person name="Cai S.Y."/>
            <person name="Jin L.M."/>
            <person name="Li H.R."/>
        </authorList>
    </citation>
    <scope>NUCLEOTIDE SEQUENCE</scope>
    <source>
        <strain evidence="1">A5-74</strain>
    </source>
</reference>
<organism evidence="1">
    <name type="scientific">Nakamurella sp. A5-74</name>
    <dbReference type="NCBI Taxonomy" id="3158264"/>
    <lineage>
        <taxon>Bacteria</taxon>
        <taxon>Bacillati</taxon>
        <taxon>Actinomycetota</taxon>
        <taxon>Actinomycetes</taxon>
        <taxon>Nakamurellales</taxon>
        <taxon>Nakamurellaceae</taxon>
        <taxon>Nakamurella</taxon>
    </lineage>
</organism>
<evidence type="ECO:0000313" key="1">
    <source>
        <dbReference type="EMBL" id="XCG63692.1"/>
    </source>
</evidence>
<proteinExistence type="predicted"/>
<name>A0AAU8DQR3_9ACTN</name>
<dbReference type="AlphaFoldDB" id="A0AAU8DQR3"/>